<reference evidence="2 3" key="1">
    <citation type="submission" date="2020-07" db="EMBL/GenBank/DDBJ databases">
        <title>Halosimplex pelagicum sp. nov. and Halosimplex rubrum sp. nov., isolated from salted brown alga Laminaria, and emended description of the genus Halosimplex.</title>
        <authorList>
            <person name="Cui H."/>
        </authorList>
    </citation>
    <scope>NUCLEOTIDE SEQUENCE [LARGE SCALE GENOMIC DNA]</scope>
    <source>
        <strain evidence="2 3">R27</strain>
    </source>
</reference>
<evidence type="ECO:0000313" key="3">
    <source>
        <dbReference type="Proteomes" id="UP000509667"/>
    </source>
</evidence>
<dbReference type="Proteomes" id="UP000509667">
    <property type="component" value="Chromosome"/>
</dbReference>
<proteinExistence type="predicted"/>
<organism evidence="2 3">
    <name type="scientific">Halosimplex rubrum</name>
    <dbReference type="NCBI Taxonomy" id="869889"/>
    <lineage>
        <taxon>Archaea</taxon>
        <taxon>Methanobacteriati</taxon>
        <taxon>Methanobacteriota</taxon>
        <taxon>Stenosarchaea group</taxon>
        <taxon>Halobacteria</taxon>
        <taxon>Halobacteriales</taxon>
        <taxon>Haloarculaceae</taxon>
        <taxon>Halosimplex</taxon>
    </lineage>
</organism>
<name>A0A7D5P2D9_9EURY</name>
<gene>
    <name evidence="2" type="ORF">HZS55_03275</name>
</gene>
<dbReference type="KEGG" id="hrr:HZS55_03275"/>
<dbReference type="GeneID" id="56076852"/>
<dbReference type="AlphaFoldDB" id="A0A7D5P2D9"/>
<evidence type="ECO:0000256" key="1">
    <source>
        <dbReference type="SAM" id="MobiDB-lite"/>
    </source>
</evidence>
<accession>A0A7D5P2D9</accession>
<feature type="region of interest" description="Disordered" evidence="1">
    <location>
        <begin position="1"/>
        <end position="32"/>
    </location>
</feature>
<protein>
    <submittedName>
        <fullName evidence="2">Uncharacterized protein</fullName>
    </submittedName>
</protein>
<keyword evidence="3" id="KW-1185">Reference proteome</keyword>
<dbReference type="OrthoDB" id="280959at2157"/>
<dbReference type="EMBL" id="CP058910">
    <property type="protein sequence ID" value="QLH76384.1"/>
    <property type="molecule type" value="Genomic_DNA"/>
</dbReference>
<sequence length="116" mass="12890">MLLVRGHAGGTALTGTLYERGERPPTFEGAPDEGAPYVWICDEFYEVESGGQLQRIDGTERRVAFEAPTTRGFDTREAGLAAAKEHVRTQFARLGLRGEDVEIEIIENPDREEPEL</sequence>
<dbReference type="Pfam" id="PF23425">
    <property type="entry name" value="DUF7113"/>
    <property type="match status" value="1"/>
</dbReference>
<evidence type="ECO:0000313" key="2">
    <source>
        <dbReference type="EMBL" id="QLH76384.1"/>
    </source>
</evidence>
<dbReference type="InterPro" id="IPR055537">
    <property type="entry name" value="DUF7113"/>
</dbReference>
<dbReference type="RefSeq" id="WP_179910324.1">
    <property type="nucleotide sequence ID" value="NZ_CP058910.1"/>
</dbReference>